<dbReference type="EMBL" id="JBHDLJ010000014">
    <property type="protein sequence ID" value="MFB0835798.1"/>
    <property type="molecule type" value="Genomic_DNA"/>
</dbReference>
<dbReference type="SUPFAM" id="SSF52402">
    <property type="entry name" value="Adenine nucleotide alpha hydrolases-like"/>
    <property type="match status" value="1"/>
</dbReference>
<proteinExistence type="predicted"/>
<dbReference type="InterPro" id="IPR006016">
    <property type="entry name" value="UspA"/>
</dbReference>
<dbReference type="Proteomes" id="UP001575652">
    <property type="component" value="Unassembled WGS sequence"/>
</dbReference>
<dbReference type="InterPro" id="IPR014729">
    <property type="entry name" value="Rossmann-like_a/b/a_fold"/>
</dbReference>
<dbReference type="RefSeq" id="WP_373972974.1">
    <property type="nucleotide sequence ID" value="NZ_JBHDLJ010000014.1"/>
</dbReference>
<reference evidence="2 3" key="1">
    <citation type="submission" date="2024-09" db="EMBL/GenBank/DDBJ databases">
        <authorList>
            <person name="Salinas-Garcia M.A."/>
            <person name="Prieme A."/>
        </authorList>
    </citation>
    <scope>NUCLEOTIDE SEQUENCE [LARGE SCALE GENOMIC DNA]</scope>
    <source>
        <strain evidence="2 3">DSM 21081</strain>
    </source>
</reference>
<evidence type="ECO:0000313" key="2">
    <source>
        <dbReference type="EMBL" id="MFB0835798.1"/>
    </source>
</evidence>
<dbReference type="Gene3D" id="3.40.50.620">
    <property type="entry name" value="HUPs"/>
    <property type="match status" value="1"/>
</dbReference>
<name>A0ABV4US95_9MICC</name>
<evidence type="ECO:0000313" key="3">
    <source>
        <dbReference type="Proteomes" id="UP001575652"/>
    </source>
</evidence>
<feature type="domain" description="UspA" evidence="1">
    <location>
        <begin position="11"/>
        <end position="156"/>
    </location>
</feature>
<organism evidence="2 3">
    <name type="scientific">Arthrobacter halodurans</name>
    <dbReference type="NCBI Taxonomy" id="516699"/>
    <lineage>
        <taxon>Bacteria</taxon>
        <taxon>Bacillati</taxon>
        <taxon>Actinomycetota</taxon>
        <taxon>Actinomycetes</taxon>
        <taxon>Micrococcales</taxon>
        <taxon>Micrococcaceae</taxon>
        <taxon>Arthrobacter</taxon>
    </lineage>
</organism>
<protein>
    <submittedName>
        <fullName evidence="2">Universal stress protein</fullName>
    </submittedName>
</protein>
<sequence>MTKGRPTLVAGVFPGQPDAVAEEAIRVAERFGAHLHFVQVNQTRYPVDAAPDGDPLARRSLPVDADSVGDAPDEFDPGLARRIDLQVGDRPVPWSSHIEAGEPAAALARVAERVDAELIIVGTRGSTTRETLRELINGSVAMRLAHRQHRAVVVVPLAPLLLDEDDPPPS</sequence>
<evidence type="ECO:0000259" key="1">
    <source>
        <dbReference type="Pfam" id="PF00582"/>
    </source>
</evidence>
<comment type="caution">
    <text evidence="2">The sequence shown here is derived from an EMBL/GenBank/DDBJ whole genome shotgun (WGS) entry which is preliminary data.</text>
</comment>
<dbReference type="Pfam" id="PF00582">
    <property type="entry name" value="Usp"/>
    <property type="match status" value="1"/>
</dbReference>
<dbReference type="CDD" id="cd00293">
    <property type="entry name" value="USP-like"/>
    <property type="match status" value="1"/>
</dbReference>
<gene>
    <name evidence="2" type="ORF">ACETWP_14495</name>
</gene>
<accession>A0ABV4US95</accession>
<keyword evidence="3" id="KW-1185">Reference proteome</keyword>